<protein>
    <recommendedName>
        <fullName evidence="3">DUF4860 domain-containing protein</fullName>
    </recommendedName>
</protein>
<evidence type="ECO:0000313" key="1">
    <source>
        <dbReference type="EMBL" id="CUO64966.1"/>
    </source>
</evidence>
<dbReference type="RefSeq" id="WP_022380511.1">
    <property type="nucleotide sequence ID" value="NZ_CYZP01000048.1"/>
</dbReference>
<evidence type="ECO:0008006" key="3">
    <source>
        <dbReference type="Google" id="ProtNLM"/>
    </source>
</evidence>
<dbReference type="EMBL" id="CYZP01000048">
    <property type="protein sequence ID" value="CUO64966.1"/>
    <property type="molecule type" value="Genomic_DNA"/>
</dbReference>
<proteinExistence type="predicted"/>
<evidence type="ECO:0000313" key="2">
    <source>
        <dbReference type="Proteomes" id="UP000095645"/>
    </source>
</evidence>
<organism evidence="1 2">
    <name type="scientific">Blautia obeum</name>
    <dbReference type="NCBI Taxonomy" id="40520"/>
    <lineage>
        <taxon>Bacteria</taxon>
        <taxon>Bacillati</taxon>
        <taxon>Bacillota</taxon>
        <taxon>Clostridia</taxon>
        <taxon>Lachnospirales</taxon>
        <taxon>Lachnospiraceae</taxon>
        <taxon>Blautia</taxon>
    </lineage>
</organism>
<accession>A0A174GV93</accession>
<dbReference type="Pfam" id="PF16152">
    <property type="entry name" value="DUF4860"/>
    <property type="match status" value="1"/>
</dbReference>
<name>A0A174GV93_9FIRM</name>
<dbReference type="Proteomes" id="UP000095645">
    <property type="component" value="Unassembled WGS sequence"/>
</dbReference>
<gene>
    <name evidence="1" type="ORF">ERS852476_03523</name>
</gene>
<dbReference type="AlphaFoldDB" id="A0A174GV93"/>
<reference evidence="1 2" key="1">
    <citation type="submission" date="2015-09" db="EMBL/GenBank/DDBJ databases">
        <authorList>
            <consortium name="Pathogen Informatics"/>
        </authorList>
    </citation>
    <scope>NUCLEOTIDE SEQUENCE [LARGE SCALE GENOMIC DNA]</scope>
    <source>
        <strain evidence="1 2">2789STDY5834861</strain>
    </source>
</reference>
<dbReference type="InterPro" id="IPR032340">
    <property type="entry name" value="DUF4860"/>
</dbReference>
<sequence>MNLNRSSSRSHSVCRLFTVVLLGLFLIFLLVMLLFSAQAYRTATKGTQQNNNLYTASSYISVKFHQHDSSQSIFTDTVDGSPALCMTDTVNDQQYITYIYLKEQHLKELFTAAGNTPSAQMGTNIASLSDFQIQQETDGFYRITLKDPDGNTSSLLLHSGFGNNSF</sequence>